<feature type="coiled-coil region" evidence="1">
    <location>
        <begin position="501"/>
        <end position="555"/>
    </location>
</feature>
<dbReference type="Gene3D" id="3.30.479.30">
    <property type="entry name" value="Band 7 domain"/>
    <property type="match status" value="1"/>
</dbReference>
<proteinExistence type="predicted"/>
<evidence type="ECO:0000256" key="3">
    <source>
        <dbReference type="SAM" id="Phobius"/>
    </source>
</evidence>
<reference evidence="5 6" key="1">
    <citation type="submission" date="2019-08" db="EMBL/GenBank/DDBJ databases">
        <title>In-depth cultivation of the pig gut microbiome towards novel bacterial diversity and tailored functional studies.</title>
        <authorList>
            <person name="Wylensek D."/>
            <person name="Hitch T.C.A."/>
            <person name="Clavel T."/>
        </authorList>
    </citation>
    <scope>NUCLEOTIDE SEQUENCE [LARGE SCALE GENOMIC DNA]</scope>
    <source>
        <strain evidence="5 6">Oil+RF-744-WCA-WT-11</strain>
    </source>
</reference>
<dbReference type="Pfam" id="PF01145">
    <property type="entry name" value="Band_7"/>
    <property type="match status" value="1"/>
</dbReference>
<keyword evidence="3" id="KW-0812">Transmembrane</keyword>
<dbReference type="InterPro" id="IPR001107">
    <property type="entry name" value="Band_7"/>
</dbReference>
<sequence>MIFADTIFTIMIIVLVLLAAYILVGPVLISSDDVAVIEKRFGRHLKNGDFIALHGEAGFQADILRTGLHFKCRIIYKIRKCPMITIKQDEMGYVFARSGRPLDPDQALAKTVECSNYQDARAFIENGGQKGIQRSVLREGTYGFNLAQFVILTSEKAYYIPIGRDDRKEIEEMRQRIATSGSVNEEGQNLNGFKPIIINDACDVIGTVTTNEGLALNQTDDIKGKEVVAPIVGNDPSDPTTYHNNFQKIDEFLHAGGRKGRQLQILTQGKYYINSLFATVKLESNVVIGASEVGVVTSYFGANGEDVTGEEYKHGDLVAEGSKGVLANPLRTGKYPLNPYAYKVEKVPVDNFVLRWKSGQANELRYDENLRELSVVTNDGYKPNIPLSIVVHIDYRNAPRVIQRFGSVKKLVEQTIDPMISAHFKKIAEKKTLIEFIQQKSEITEEVKSAMGTEFEKFNLEIEDVLIDTPDSSDDPRIDKMINQLSDRQLAQEQSKTYSEQMKAEAKLQELNDAQAKAEKQTALTASQVQIDIDANQAEAARRVAEKNKERLKIDTDANRYKTEIDAEARANAVKVEADAEANRVIKLADAEAHKTTAVGAAQAEAAEKNVRAYGGAEILVQKDVALAMADALKSGKIKIVPDNLIQNGAKDQGMANALEQFLQLVSLEKLGVELNKKTAETGKDSMEPEETEISKNADGEA</sequence>
<evidence type="ECO:0000313" key="6">
    <source>
        <dbReference type="Proteomes" id="UP000481852"/>
    </source>
</evidence>
<dbReference type="AlphaFoldDB" id="A0A6L5XBT6"/>
<keyword evidence="3" id="KW-0472">Membrane</keyword>
<dbReference type="EMBL" id="VULZ01000018">
    <property type="protein sequence ID" value="MSS15952.1"/>
    <property type="molecule type" value="Genomic_DNA"/>
</dbReference>
<evidence type="ECO:0000256" key="2">
    <source>
        <dbReference type="SAM" id="MobiDB-lite"/>
    </source>
</evidence>
<dbReference type="SUPFAM" id="SSF117892">
    <property type="entry name" value="Band 7/SPFH domain"/>
    <property type="match status" value="1"/>
</dbReference>
<organism evidence="5 6">
    <name type="scientific">Porcincola intestinalis</name>
    <dbReference type="NCBI Taxonomy" id="2606632"/>
    <lineage>
        <taxon>Bacteria</taxon>
        <taxon>Bacillati</taxon>
        <taxon>Bacillota</taxon>
        <taxon>Clostridia</taxon>
        <taxon>Lachnospirales</taxon>
        <taxon>Lachnospiraceae</taxon>
        <taxon>Porcincola</taxon>
    </lineage>
</organism>
<accession>A0A6L5XBT6</accession>
<feature type="domain" description="Band 7" evidence="4">
    <location>
        <begin position="287"/>
        <end position="506"/>
    </location>
</feature>
<gene>
    <name evidence="5" type="ORF">FYJ35_13115</name>
</gene>
<comment type="caution">
    <text evidence="5">The sequence shown here is derived from an EMBL/GenBank/DDBJ whole genome shotgun (WGS) entry which is preliminary data.</text>
</comment>
<dbReference type="InterPro" id="IPR036013">
    <property type="entry name" value="Band_7/SPFH_dom_sf"/>
</dbReference>
<evidence type="ECO:0000259" key="4">
    <source>
        <dbReference type="Pfam" id="PF01145"/>
    </source>
</evidence>
<keyword evidence="3" id="KW-1133">Transmembrane helix</keyword>
<keyword evidence="6" id="KW-1185">Reference proteome</keyword>
<evidence type="ECO:0000313" key="5">
    <source>
        <dbReference type="EMBL" id="MSS15952.1"/>
    </source>
</evidence>
<dbReference type="Proteomes" id="UP000481852">
    <property type="component" value="Unassembled WGS sequence"/>
</dbReference>
<feature type="transmembrane region" description="Helical" evidence="3">
    <location>
        <begin position="7"/>
        <end position="29"/>
    </location>
</feature>
<protein>
    <recommendedName>
        <fullName evidence="4">Band 7 domain-containing protein</fullName>
    </recommendedName>
</protein>
<keyword evidence="1" id="KW-0175">Coiled coil</keyword>
<name>A0A6L5XBT6_9FIRM</name>
<feature type="region of interest" description="Disordered" evidence="2">
    <location>
        <begin position="679"/>
        <end position="702"/>
    </location>
</feature>
<evidence type="ECO:0000256" key="1">
    <source>
        <dbReference type="SAM" id="Coils"/>
    </source>
</evidence>